<organism evidence="1 2">
    <name type="scientific">Colletotrichum asianum</name>
    <dbReference type="NCBI Taxonomy" id="702518"/>
    <lineage>
        <taxon>Eukaryota</taxon>
        <taxon>Fungi</taxon>
        <taxon>Dikarya</taxon>
        <taxon>Ascomycota</taxon>
        <taxon>Pezizomycotina</taxon>
        <taxon>Sordariomycetes</taxon>
        <taxon>Hypocreomycetidae</taxon>
        <taxon>Glomerellales</taxon>
        <taxon>Glomerellaceae</taxon>
        <taxon>Colletotrichum</taxon>
        <taxon>Colletotrichum gloeosporioides species complex</taxon>
    </lineage>
</organism>
<accession>A0A8H3W590</accession>
<dbReference type="EMBL" id="WOWK01000096">
    <property type="protein sequence ID" value="KAF0319416.1"/>
    <property type="molecule type" value="Genomic_DNA"/>
</dbReference>
<protein>
    <submittedName>
        <fullName evidence="1">Zn-dependent hydrolases of the beta-lactamase</fullName>
    </submittedName>
</protein>
<evidence type="ECO:0000313" key="2">
    <source>
        <dbReference type="Proteomes" id="UP000434172"/>
    </source>
</evidence>
<dbReference type="InterPro" id="IPR036866">
    <property type="entry name" value="RibonucZ/Hydroxyglut_hydro"/>
</dbReference>
<keyword evidence="2" id="KW-1185">Reference proteome</keyword>
<reference evidence="1 2" key="1">
    <citation type="submission" date="2019-12" db="EMBL/GenBank/DDBJ databases">
        <title>A genome sequence resource for the geographically widespread anthracnose pathogen Colletotrichum asianum.</title>
        <authorList>
            <person name="Meng Y."/>
        </authorList>
    </citation>
    <scope>NUCLEOTIDE SEQUENCE [LARGE SCALE GENOMIC DNA]</scope>
    <source>
        <strain evidence="1 2">ICMP 18580</strain>
    </source>
</reference>
<name>A0A8H3W590_9PEZI</name>
<dbReference type="AlphaFoldDB" id="A0A8H3W590"/>
<dbReference type="GO" id="GO:0070290">
    <property type="term" value="F:N-acylphosphatidylethanolamine-specific phospholipase D activity"/>
    <property type="evidence" value="ECO:0007669"/>
    <property type="project" value="TreeGrafter"/>
</dbReference>
<dbReference type="SUPFAM" id="SSF56281">
    <property type="entry name" value="Metallo-hydrolase/oxidoreductase"/>
    <property type="match status" value="1"/>
</dbReference>
<evidence type="ECO:0000313" key="1">
    <source>
        <dbReference type="EMBL" id="KAF0319416.1"/>
    </source>
</evidence>
<dbReference type="PANTHER" id="PTHR15032">
    <property type="entry name" value="N-ACYL-PHOSPHATIDYLETHANOLAMINE-HYDROLYZING PHOSPHOLIPASE D"/>
    <property type="match status" value="1"/>
</dbReference>
<keyword evidence="1" id="KW-0378">Hydrolase</keyword>
<dbReference type="OrthoDB" id="332863at2759"/>
<dbReference type="GO" id="GO:0005737">
    <property type="term" value="C:cytoplasm"/>
    <property type="evidence" value="ECO:0007669"/>
    <property type="project" value="TreeGrafter"/>
</dbReference>
<dbReference type="Proteomes" id="UP000434172">
    <property type="component" value="Unassembled WGS sequence"/>
</dbReference>
<proteinExistence type="predicted"/>
<gene>
    <name evidence="1" type="ORF">GQ607_013384</name>
</gene>
<comment type="caution">
    <text evidence="1">The sequence shown here is derived from an EMBL/GenBank/DDBJ whole genome shotgun (WGS) entry which is preliminary data.</text>
</comment>
<dbReference type="PANTHER" id="PTHR15032:SF33">
    <property type="entry name" value="HYDROLASES OF THE BETA-LACTAMASE FOLD, PUTATIVE-RELATED"/>
    <property type="match status" value="1"/>
</dbReference>
<dbReference type="Gene3D" id="3.60.15.10">
    <property type="entry name" value="Ribonuclease Z/Hydroxyacylglutathione hydrolase-like"/>
    <property type="match status" value="1"/>
</dbReference>
<dbReference type="GO" id="GO:0070291">
    <property type="term" value="P:N-acylethanolamine metabolic process"/>
    <property type="evidence" value="ECO:0007669"/>
    <property type="project" value="TreeGrafter"/>
</dbReference>
<sequence>MSTSSRFEGKVSVTFIGTATAIIDIDGIRFLTDPFFSPAESFVQSRNVTLKVHENPALNLWDLPPIDAILLGHEDH</sequence>
<dbReference type="GO" id="GO:0070292">
    <property type="term" value="P:N-acylphosphatidylethanolamine metabolic process"/>
    <property type="evidence" value="ECO:0007669"/>
    <property type="project" value="TreeGrafter"/>
</dbReference>